<dbReference type="EMBL" id="RJLR01000110">
    <property type="protein sequence ID" value="RNL99564.1"/>
    <property type="molecule type" value="Genomic_DNA"/>
</dbReference>
<proteinExistence type="predicted"/>
<evidence type="ECO:0000313" key="1">
    <source>
        <dbReference type="EMBL" id="RNL99564.1"/>
    </source>
</evidence>
<name>A0A3N0FHK8_9GAMM</name>
<evidence type="ECO:0000313" key="2">
    <source>
        <dbReference type="Proteomes" id="UP000276061"/>
    </source>
</evidence>
<accession>A0A3N0FHK8</accession>
<protein>
    <submittedName>
        <fullName evidence="1">Uncharacterized protein</fullName>
    </submittedName>
</protein>
<gene>
    <name evidence="1" type="ORF">EF878_21185</name>
</gene>
<comment type="caution">
    <text evidence="1">The sequence shown here is derived from an EMBL/GenBank/DDBJ whole genome shotgun (WGS) entry which is preliminary data.</text>
</comment>
<organism evidence="1 2">
    <name type="scientific">Dickeya undicola</name>
    <dbReference type="NCBI Taxonomy" id="1577887"/>
    <lineage>
        <taxon>Bacteria</taxon>
        <taxon>Pseudomonadati</taxon>
        <taxon>Pseudomonadota</taxon>
        <taxon>Gammaproteobacteria</taxon>
        <taxon>Enterobacterales</taxon>
        <taxon>Pectobacteriaceae</taxon>
        <taxon>Dickeya</taxon>
    </lineage>
</organism>
<dbReference type="AlphaFoldDB" id="A0A3N0FHK8"/>
<reference evidence="1 2" key="1">
    <citation type="submission" date="2018-11" db="EMBL/GenBank/DDBJ databases">
        <title>Characterization of surface water Dickeya isolates.</title>
        <authorList>
            <person name="Van Gijsegem F."/>
            <person name="Pedron J."/>
        </authorList>
    </citation>
    <scope>NUCLEOTIDE SEQUENCE [LARGE SCALE GENOMIC DNA]</scope>
    <source>
        <strain evidence="1 2">FVG1-MFV-O17</strain>
    </source>
</reference>
<sequence length="86" mass="9490">MGKIVISIEQKSEDILANGMMDVDISITTTTEAEKNDNALVLLMMCLIHEGLPALTRSANAQLLRQVQSIKSVTETGTETDRKNYH</sequence>
<dbReference type="RefSeq" id="WP_148042949.1">
    <property type="nucleotide sequence ID" value="NZ_RJLR01000110.1"/>
</dbReference>
<feature type="non-terminal residue" evidence="1">
    <location>
        <position position="86"/>
    </location>
</feature>
<dbReference type="Proteomes" id="UP000276061">
    <property type="component" value="Unassembled WGS sequence"/>
</dbReference>